<dbReference type="GO" id="GO:0051015">
    <property type="term" value="F:actin filament binding"/>
    <property type="evidence" value="ECO:0007669"/>
    <property type="project" value="TreeGrafter"/>
</dbReference>
<proteinExistence type="inferred from homology"/>
<dbReference type="KEGG" id="pavi:110748147"/>
<dbReference type="RefSeq" id="XP_021803868.1">
    <property type="nucleotide sequence ID" value="XM_021948176.1"/>
</dbReference>
<keyword evidence="3" id="KW-0963">Cytoplasm</keyword>
<dbReference type="Pfam" id="PF05856">
    <property type="entry name" value="ARPC4"/>
    <property type="match status" value="1"/>
</dbReference>
<keyword evidence="5" id="KW-0206">Cytoskeleton</keyword>
<sequence length="169" mass="20092">PSFFIFFSEKKINTDYLLLLPQVLICRNEAEKCLIETSINSLRISLKVKQADELENILTKKFLRFLSMRAEAFQVLRRKPVQGYDISFLVTNYHCEDMQKHKLIDFIVQFMEASIFPNLIKLHVLIDCCLKRLLNLYLLFLNRSWSINIFENTNCLCWVRVGCFWNTQI</sequence>
<feature type="non-terminal residue" evidence="7">
    <location>
        <position position="1"/>
    </location>
</feature>
<comment type="subcellular location">
    <subcellularLocation>
        <location evidence="1">Cytoplasm</location>
        <location evidence="1">Cytoskeleton</location>
    </subcellularLocation>
</comment>
<dbReference type="InterPro" id="IPR008384">
    <property type="entry name" value="ARPC4"/>
</dbReference>
<evidence type="ECO:0000313" key="6">
    <source>
        <dbReference type="Proteomes" id="UP000515124"/>
    </source>
</evidence>
<dbReference type="GO" id="GO:0005885">
    <property type="term" value="C:Arp2/3 protein complex"/>
    <property type="evidence" value="ECO:0007669"/>
    <property type="project" value="InterPro"/>
</dbReference>
<dbReference type="AlphaFoldDB" id="A0A6P5RPU8"/>
<protein>
    <submittedName>
        <fullName evidence="7">Actin-related protein 2/3 complex subunit 4-like</fullName>
    </submittedName>
</protein>
<organism evidence="6 7">
    <name type="scientific">Prunus avium</name>
    <name type="common">Cherry</name>
    <name type="synonym">Cerasus avium</name>
    <dbReference type="NCBI Taxonomy" id="42229"/>
    <lineage>
        <taxon>Eukaryota</taxon>
        <taxon>Viridiplantae</taxon>
        <taxon>Streptophyta</taxon>
        <taxon>Embryophyta</taxon>
        <taxon>Tracheophyta</taxon>
        <taxon>Spermatophyta</taxon>
        <taxon>Magnoliopsida</taxon>
        <taxon>eudicotyledons</taxon>
        <taxon>Gunneridae</taxon>
        <taxon>Pentapetalae</taxon>
        <taxon>rosids</taxon>
        <taxon>fabids</taxon>
        <taxon>Rosales</taxon>
        <taxon>Rosaceae</taxon>
        <taxon>Amygdaloideae</taxon>
        <taxon>Amygdaleae</taxon>
        <taxon>Prunus</taxon>
    </lineage>
</organism>
<evidence type="ECO:0000256" key="5">
    <source>
        <dbReference type="ARBA" id="ARBA00023212"/>
    </source>
</evidence>
<evidence type="ECO:0000256" key="1">
    <source>
        <dbReference type="ARBA" id="ARBA00004245"/>
    </source>
</evidence>
<dbReference type="PANTHER" id="PTHR22629">
    <property type="entry name" value="ARP2/3 COMPLEX 20 KD SUBUNIT"/>
    <property type="match status" value="1"/>
</dbReference>
<evidence type="ECO:0000256" key="3">
    <source>
        <dbReference type="ARBA" id="ARBA00022490"/>
    </source>
</evidence>
<dbReference type="SUPFAM" id="SSF69645">
    <property type="entry name" value="Arp2/3 complex subunits"/>
    <property type="match status" value="1"/>
</dbReference>
<comment type="similarity">
    <text evidence="2">Belongs to the ARPC4 family.</text>
</comment>
<name>A0A6P5RPU8_PRUAV</name>
<dbReference type="GO" id="GO:0034314">
    <property type="term" value="P:Arp2/3 complex-mediated actin nucleation"/>
    <property type="evidence" value="ECO:0007669"/>
    <property type="project" value="InterPro"/>
</dbReference>
<dbReference type="GeneID" id="110748147"/>
<dbReference type="InterPro" id="IPR034666">
    <property type="entry name" value="ARPC2/4"/>
</dbReference>
<dbReference type="GO" id="GO:0030041">
    <property type="term" value="P:actin filament polymerization"/>
    <property type="evidence" value="ECO:0007669"/>
    <property type="project" value="InterPro"/>
</dbReference>
<evidence type="ECO:0000313" key="7">
    <source>
        <dbReference type="RefSeq" id="XP_021803868.1"/>
    </source>
</evidence>
<keyword evidence="4" id="KW-0009">Actin-binding</keyword>
<dbReference type="Proteomes" id="UP000515124">
    <property type="component" value="Unplaced"/>
</dbReference>
<accession>A0A6P5RPU8</accession>
<dbReference type="PANTHER" id="PTHR22629:SF0">
    <property type="entry name" value="ACTIN-RELATED PROTEIN 2_3 COMPLEX SUBUNIT 4"/>
    <property type="match status" value="1"/>
</dbReference>
<dbReference type="Gene3D" id="3.30.1460.20">
    <property type="match status" value="1"/>
</dbReference>
<evidence type="ECO:0000256" key="2">
    <source>
        <dbReference type="ARBA" id="ARBA00005919"/>
    </source>
</evidence>
<gene>
    <name evidence="7" type="primary">LOC110748147</name>
</gene>
<evidence type="ECO:0000256" key="4">
    <source>
        <dbReference type="ARBA" id="ARBA00023203"/>
    </source>
</evidence>
<reference evidence="7" key="1">
    <citation type="submission" date="2025-08" db="UniProtKB">
        <authorList>
            <consortium name="RefSeq"/>
        </authorList>
    </citation>
    <scope>IDENTIFICATION</scope>
</reference>
<keyword evidence="6" id="KW-1185">Reference proteome</keyword>